<dbReference type="AlphaFoldDB" id="A0AB40BH60"/>
<dbReference type="PANTHER" id="PTHR31175:SF120">
    <property type="entry name" value="OS09G0547100 PROTEIN"/>
    <property type="match status" value="1"/>
</dbReference>
<comment type="similarity">
    <text evidence="1">Belongs to the ARG7 family.</text>
</comment>
<reference evidence="2" key="1">
    <citation type="submission" date="2025-05" db="UniProtKB">
        <authorList>
            <consortium name="RefSeq"/>
        </authorList>
    </citation>
    <scope>NUCLEOTIDE SEQUENCE [LARGE SCALE GENOMIC DNA]</scope>
</reference>
<dbReference type="Proteomes" id="UP001515500">
    <property type="component" value="Chromosome 1"/>
</dbReference>
<evidence type="ECO:0000313" key="3">
    <source>
        <dbReference type="RefSeq" id="XP_039126722.1"/>
    </source>
</evidence>
<gene>
    <name evidence="3" type="primary">LOC120262878</name>
</gene>
<sequence length="131" mass="14566">MARNLLKIPSLKIMIPSPRADKLSDFNECSTSYVVKKGHFFLRTSKGKLFMVPLAYLNNNTFKELLKISEEDFGFLGGGPFTLPCNATSMEFVLSMIRRGVSQEVERALLCSISISCQSSVLLLLLNIGNN</sequence>
<evidence type="ECO:0000313" key="2">
    <source>
        <dbReference type="Proteomes" id="UP001515500"/>
    </source>
</evidence>
<proteinExistence type="inferred from homology"/>
<evidence type="ECO:0000256" key="1">
    <source>
        <dbReference type="ARBA" id="ARBA00006974"/>
    </source>
</evidence>
<protein>
    <submittedName>
        <fullName evidence="3">Auxin-responsive protein SAUR36-like</fullName>
    </submittedName>
</protein>
<keyword evidence="2" id="KW-1185">Reference proteome</keyword>
<organism evidence="2 3">
    <name type="scientific">Dioscorea cayennensis subsp. rotundata</name>
    <name type="common">White Guinea yam</name>
    <name type="synonym">Dioscorea rotundata</name>
    <dbReference type="NCBI Taxonomy" id="55577"/>
    <lineage>
        <taxon>Eukaryota</taxon>
        <taxon>Viridiplantae</taxon>
        <taxon>Streptophyta</taxon>
        <taxon>Embryophyta</taxon>
        <taxon>Tracheophyta</taxon>
        <taxon>Spermatophyta</taxon>
        <taxon>Magnoliopsida</taxon>
        <taxon>Liliopsida</taxon>
        <taxon>Dioscoreales</taxon>
        <taxon>Dioscoreaceae</taxon>
        <taxon>Dioscorea</taxon>
    </lineage>
</organism>
<accession>A0AB40BH60</accession>
<dbReference type="InterPro" id="IPR003676">
    <property type="entry name" value="SAUR_fam"/>
</dbReference>
<dbReference type="GeneID" id="120262878"/>
<dbReference type="RefSeq" id="XP_039126722.1">
    <property type="nucleotide sequence ID" value="XM_039270788.1"/>
</dbReference>
<dbReference type="GO" id="GO:0009733">
    <property type="term" value="P:response to auxin"/>
    <property type="evidence" value="ECO:0007669"/>
    <property type="project" value="InterPro"/>
</dbReference>
<dbReference type="PANTHER" id="PTHR31175">
    <property type="entry name" value="AUXIN-RESPONSIVE FAMILY PROTEIN"/>
    <property type="match status" value="1"/>
</dbReference>
<reference evidence="3" key="2">
    <citation type="submission" date="2025-08" db="UniProtKB">
        <authorList>
            <consortium name="RefSeq"/>
        </authorList>
    </citation>
    <scope>IDENTIFICATION</scope>
</reference>
<dbReference type="Pfam" id="PF02519">
    <property type="entry name" value="Auxin_inducible"/>
    <property type="match status" value="1"/>
</dbReference>
<name>A0AB40BH60_DIOCR</name>